<organism evidence="3 4">
    <name type="scientific">Barnesiella intestinihominis YIT 11860</name>
    <dbReference type="NCBI Taxonomy" id="742726"/>
    <lineage>
        <taxon>Bacteria</taxon>
        <taxon>Pseudomonadati</taxon>
        <taxon>Bacteroidota</taxon>
        <taxon>Bacteroidia</taxon>
        <taxon>Bacteroidales</taxon>
        <taxon>Barnesiellaceae</taxon>
        <taxon>Barnesiella</taxon>
    </lineage>
</organism>
<name>K0X4K6_9BACT</name>
<accession>K0X4K6</accession>
<sequence length="311" mass="35799">MQLYSEKRSIMNKLIGLLTCLCFSTNLAVAQNKDASSIIKFGLFADTQYADCPSQNTRYYREALQKLDTCIEYFNRQEVQFTINLGDITDRKNSDLEVIKQHLSQLNHKIYHLTGNHDYKDITNNSVLYKQLDMPSEYYSFKKGDWVFIMLNTNEIASYANIAGTPKENEWNRMQEQIKQIKGKYAYEWNGGISEKQMQWLDRLLKKCEKKGLSVLIFSHHPLYPQSDFSALNGNEIVDTLSKYSCVKAAFSGHHHAGAFGYYKNIPLITLEGMVETENQNAYAIVEISQDHLLVKGQGRASSYSFKLSRQ</sequence>
<dbReference type="InterPro" id="IPR029052">
    <property type="entry name" value="Metallo-depent_PP-like"/>
</dbReference>
<evidence type="ECO:0000313" key="3">
    <source>
        <dbReference type="EMBL" id="EJZ66372.1"/>
    </source>
</evidence>
<dbReference type="Pfam" id="PF00149">
    <property type="entry name" value="Metallophos"/>
    <property type="match status" value="1"/>
</dbReference>
<dbReference type="EMBL" id="ADLE01000001">
    <property type="protein sequence ID" value="EJZ66372.1"/>
    <property type="molecule type" value="Genomic_DNA"/>
</dbReference>
<evidence type="ECO:0000313" key="4">
    <source>
        <dbReference type="Proteomes" id="UP000006044"/>
    </source>
</evidence>
<dbReference type="SUPFAM" id="SSF56300">
    <property type="entry name" value="Metallo-dependent phosphatases"/>
    <property type="match status" value="1"/>
</dbReference>
<dbReference type="AlphaFoldDB" id="K0X4K6"/>
<dbReference type="PANTHER" id="PTHR16509">
    <property type="match status" value="1"/>
</dbReference>
<comment type="caution">
    <text evidence="3">The sequence shown here is derived from an EMBL/GenBank/DDBJ whole genome shotgun (WGS) entry which is preliminary data.</text>
</comment>
<dbReference type="InterPro" id="IPR004843">
    <property type="entry name" value="Calcineurin-like_PHP"/>
</dbReference>
<dbReference type="STRING" id="742726.HMPREF9448_00549"/>
<dbReference type="Gene3D" id="3.60.21.10">
    <property type="match status" value="1"/>
</dbReference>
<dbReference type="Proteomes" id="UP000006044">
    <property type="component" value="Unassembled WGS sequence"/>
</dbReference>
<dbReference type="HOGENOM" id="CLU_039893_1_0_10"/>
<evidence type="ECO:0000259" key="2">
    <source>
        <dbReference type="Pfam" id="PF00149"/>
    </source>
</evidence>
<dbReference type="PANTHER" id="PTHR16509:SF1">
    <property type="entry name" value="MANGANESE-DEPENDENT ADP-RIBOSE_CDP-ALCOHOL DIPHOSPHATASE"/>
    <property type="match status" value="1"/>
</dbReference>
<feature type="signal peptide" evidence="1">
    <location>
        <begin position="1"/>
        <end position="30"/>
    </location>
</feature>
<evidence type="ECO:0000256" key="1">
    <source>
        <dbReference type="SAM" id="SignalP"/>
    </source>
</evidence>
<dbReference type="GO" id="GO:0016787">
    <property type="term" value="F:hydrolase activity"/>
    <property type="evidence" value="ECO:0007669"/>
    <property type="project" value="InterPro"/>
</dbReference>
<keyword evidence="4" id="KW-1185">Reference proteome</keyword>
<feature type="chain" id="PRO_5003844389" description="Calcineurin-like phosphoesterase domain-containing protein" evidence="1">
    <location>
        <begin position="31"/>
        <end position="311"/>
    </location>
</feature>
<protein>
    <recommendedName>
        <fullName evidence="2">Calcineurin-like phosphoesterase domain-containing protein</fullName>
    </recommendedName>
</protein>
<feature type="domain" description="Calcineurin-like phosphoesterase" evidence="2">
    <location>
        <begin position="40"/>
        <end position="257"/>
    </location>
</feature>
<gene>
    <name evidence="3" type="ORF">HMPREF9448_00549</name>
</gene>
<proteinExistence type="predicted"/>
<dbReference type="eggNOG" id="COG1409">
    <property type="taxonomic scope" value="Bacteria"/>
</dbReference>
<reference evidence="3 4" key="1">
    <citation type="submission" date="2012-08" db="EMBL/GenBank/DDBJ databases">
        <title>The Genome Sequence of Barnesiella intestinihominis YIT 11860.</title>
        <authorList>
            <consortium name="The Broad Institute Genome Sequencing Platform"/>
            <person name="Earl A."/>
            <person name="Ward D."/>
            <person name="Feldgarden M."/>
            <person name="Gevers D."/>
            <person name="Morotomi M."/>
            <person name="Walker B."/>
            <person name="Young S.K."/>
            <person name="Zeng Q."/>
            <person name="Gargeya S."/>
            <person name="Fitzgerald M."/>
            <person name="Haas B."/>
            <person name="Abouelleil A."/>
            <person name="Alvarado L."/>
            <person name="Arachchi H.M."/>
            <person name="Berlin A.M."/>
            <person name="Chapman S.B."/>
            <person name="Goldberg J."/>
            <person name="Griggs A."/>
            <person name="Gujja S."/>
            <person name="Hansen M."/>
            <person name="Howarth C."/>
            <person name="Imamovic A."/>
            <person name="Larimer J."/>
            <person name="McCowen C."/>
            <person name="Montmayeur A."/>
            <person name="Murphy C."/>
            <person name="Neiman D."/>
            <person name="Pearson M."/>
            <person name="Priest M."/>
            <person name="Roberts A."/>
            <person name="Saif S."/>
            <person name="Shea T."/>
            <person name="Sisk P."/>
            <person name="Sykes S."/>
            <person name="Wortman J."/>
            <person name="Nusbaum C."/>
            <person name="Birren B."/>
        </authorList>
    </citation>
    <scope>NUCLEOTIDE SEQUENCE [LARGE SCALE GENOMIC DNA]</scope>
    <source>
        <strain evidence="3 4">YIT 11860</strain>
    </source>
</reference>
<keyword evidence="1" id="KW-0732">Signal</keyword>